<feature type="compositionally biased region" description="Basic and acidic residues" evidence="11">
    <location>
        <begin position="1"/>
        <end position="11"/>
    </location>
</feature>
<feature type="transmembrane region" description="Helical" evidence="9">
    <location>
        <begin position="37"/>
        <end position="58"/>
    </location>
</feature>
<feature type="transmembrane region" description="Helical" evidence="9">
    <location>
        <begin position="406"/>
        <end position="425"/>
    </location>
</feature>
<keyword evidence="4 10" id="KW-1003">Cell membrane</keyword>
<dbReference type="PANTHER" id="PTHR47314:SF1">
    <property type="entry name" value="MALTOSE_MALTODEXTRIN TRANSPORT SYSTEM PERMEASE PROTEIN MALF"/>
    <property type="match status" value="1"/>
</dbReference>
<feature type="transmembrane region" description="Helical" evidence="9">
    <location>
        <begin position="64"/>
        <end position="82"/>
    </location>
</feature>
<feature type="transmembrane region" description="Helical" evidence="9">
    <location>
        <begin position="446"/>
        <end position="467"/>
    </location>
</feature>
<feature type="transmembrane region" description="Helical" evidence="9">
    <location>
        <begin position="91"/>
        <end position="109"/>
    </location>
</feature>
<comment type="function">
    <text evidence="10">Part of the ABC transporter complex MalEFGK involved in maltose/maltodextrin import. Probably responsible for the translocation of the substrate across the membrane.</text>
</comment>
<comment type="subcellular location">
    <subcellularLocation>
        <location evidence="1 9">Cell membrane</location>
        <topology evidence="1 9">Multi-pass membrane protein</topology>
    </subcellularLocation>
</comment>
<dbReference type="SUPFAM" id="SSF161098">
    <property type="entry name" value="MetI-like"/>
    <property type="match status" value="1"/>
</dbReference>
<accession>A0A1H0CCL1</accession>
<dbReference type="AlphaFoldDB" id="A0A1H0CCL1"/>
<evidence type="ECO:0000256" key="5">
    <source>
        <dbReference type="ARBA" id="ARBA00022597"/>
    </source>
</evidence>
<dbReference type="InterPro" id="IPR000515">
    <property type="entry name" value="MetI-like"/>
</dbReference>
<dbReference type="EMBL" id="FNIM01000006">
    <property type="protein sequence ID" value="SDN55654.1"/>
    <property type="molecule type" value="Genomic_DNA"/>
</dbReference>
<dbReference type="PANTHER" id="PTHR47314">
    <property type="entry name" value="MALTOSE/MALTODEXTRIN TRANSPORT SYSTEM PERMEASE PROTEIN MALF"/>
    <property type="match status" value="1"/>
</dbReference>
<reference evidence="14" key="1">
    <citation type="submission" date="2016-10" db="EMBL/GenBank/DDBJ databases">
        <authorList>
            <person name="Varghese N."/>
            <person name="Submissions S."/>
        </authorList>
    </citation>
    <scope>NUCLEOTIDE SEQUENCE [LARGE SCALE GENOMIC DNA]</scope>
    <source>
        <strain evidence="14">DSM 27982</strain>
    </source>
</reference>
<evidence type="ECO:0000256" key="8">
    <source>
        <dbReference type="ARBA" id="ARBA00023136"/>
    </source>
</evidence>
<evidence type="ECO:0000259" key="12">
    <source>
        <dbReference type="PROSITE" id="PS50928"/>
    </source>
</evidence>
<dbReference type="Pfam" id="PF00528">
    <property type="entry name" value="BPD_transp_1"/>
    <property type="match status" value="1"/>
</dbReference>
<evidence type="ECO:0000256" key="10">
    <source>
        <dbReference type="RuleBase" id="RU367050"/>
    </source>
</evidence>
<dbReference type="Gene3D" id="1.20.58.370">
    <property type="entry name" value="MalF N-terminal region-like"/>
    <property type="match status" value="1"/>
</dbReference>
<sequence length="543" mass="58878">MTSPTAHERGAHAAAGAETPDSSRRAARERTTTIRSVLGRVLVLGAALAVAAYLVPLLIAARMWLWLFIVVAATVAIFVLYSTRRFIPGKYFFPGTFFLAVFLIVPIVMTVQTAFTNFGDGFRGTKEDAVTTITNNSVVQAPDSPLYNLSVATTGSVEDGPFTLFLVDTDTEDVLYGADGETVQPATDVDVTVTDGFVTAADGYTILTGKQINTAYDTISTLTLSVSETSAIKVQGVRSAFEGTKTMVYDEQSDSITNTQTGDVYTVQKVGNSEYYVNANGDRLAQSWKQNIGLANFAKLFGNRSLIKQLGGAFTWTLIFAGGSMLLTFILGYFLALTLNDDRIRGKKLYRSFLLLPYAVPGFISLLIWSNFYNRDFGLINETLNLHINWLGDPTWAKVAVLLTNLWMGFPYMFIVCTGALQSIPDDLKEAARIDGANGWQTTTRVITPLLLVSVAPLLVSTFAFNFNNFNAIQLLTEGGPFAAGEYTRGGTDILISMVYRIAFGGSGADYGFASAVSVVLFVITGVLAAAQFTATRRLEDIN</sequence>
<evidence type="ECO:0000256" key="3">
    <source>
        <dbReference type="ARBA" id="ARBA00022448"/>
    </source>
</evidence>
<dbReference type="Gene3D" id="1.10.3720.10">
    <property type="entry name" value="MetI-like"/>
    <property type="match status" value="1"/>
</dbReference>
<gene>
    <name evidence="13" type="ORF">SAMN05216355_106113</name>
</gene>
<feature type="domain" description="ABC transmembrane type-1" evidence="12">
    <location>
        <begin position="314"/>
        <end position="532"/>
    </location>
</feature>
<evidence type="ECO:0000256" key="11">
    <source>
        <dbReference type="SAM" id="MobiDB-lite"/>
    </source>
</evidence>
<dbReference type="InterPro" id="IPR035906">
    <property type="entry name" value="MetI-like_sf"/>
</dbReference>
<dbReference type="CDD" id="cd06261">
    <property type="entry name" value="TM_PBP2"/>
    <property type="match status" value="1"/>
</dbReference>
<proteinExistence type="inferred from homology"/>
<evidence type="ECO:0000313" key="13">
    <source>
        <dbReference type="EMBL" id="SDN55654.1"/>
    </source>
</evidence>
<feature type="transmembrane region" description="Helical" evidence="9">
    <location>
        <begin position="511"/>
        <end position="531"/>
    </location>
</feature>
<keyword evidence="3 9" id="KW-0813">Transport</keyword>
<dbReference type="InterPro" id="IPR035277">
    <property type="entry name" value="MalF_N"/>
</dbReference>
<feature type="transmembrane region" description="Helical" evidence="9">
    <location>
        <begin position="313"/>
        <end position="337"/>
    </location>
</feature>
<comment type="similarity">
    <text evidence="2 10">Belongs to the binding-protein-dependent transport system permease family. MalFG subfamily.</text>
</comment>
<name>A0A1H0CCL1_9ACTO</name>
<dbReference type="Pfam" id="PF16296">
    <property type="entry name" value="TM_PBP2_N"/>
    <property type="match status" value="1"/>
</dbReference>
<evidence type="ECO:0000313" key="14">
    <source>
        <dbReference type="Proteomes" id="UP000198541"/>
    </source>
</evidence>
<keyword evidence="8 9" id="KW-0472">Membrane</keyword>
<feature type="region of interest" description="Disordered" evidence="11">
    <location>
        <begin position="1"/>
        <end position="27"/>
    </location>
</feature>
<keyword evidence="6 9" id="KW-0812">Transmembrane</keyword>
<dbReference type="GO" id="GO:0042956">
    <property type="term" value="P:maltodextrin transmembrane transport"/>
    <property type="evidence" value="ECO:0007669"/>
    <property type="project" value="TreeGrafter"/>
</dbReference>
<feature type="transmembrane region" description="Helical" evidence="9">
    <location>
        <begin position="349"/>
        <end position="369"/>
    </location>
</feature>
<dbReference type="GO" id="GO:0015423">
    <property type="term" value="F:ABC-type maltose transporter activity"/>
    <property type="evidence" value="ECO:0007669"/>
    <property type="project" value="TreeGrafter"/>
</dbReference>
<organism evidence="13 14">
    <name type="scientific">Actinomyces ruminicola</name>
    <dbReference type="NCBI Taxonomy" id="332524"/>
    <lineage>
        <taxon>Bacteria</taxon>
        <taxon>Bacillati</taxon>
        <taxon>Actinomycetota</taxon>
        <taxon>Actinomycetes</taxon>
        <taxon>Actinomycetales</taxon>
        <taxon>Actinomycetaceae</taxon>
        <taxon>Actinomyces</taxon>
    </lineage>
</organism>
<dbReference type="SUPFAM" id="SSF160964">
    <property type="entry name" value="MalF N-terminal region-like"/>
    <property type="match status" value="1"/>
</dbReference>
<keyword evidence="14" id="KW-1185">Reference proteome</keyword>
<dbReference type="InterPro" id="IPR032550">
    <property type="entry name" value="TM_PBP2_N"/>
</dbReference>
<evidence type="ECO:0000256" key="2">
    <source>
        <dbReference type="ARBA" id="ARBA00009047"/>
    </source>
</evidence>
<dbReference type="PROSITE" id="PS50928">
    <property type="entry name" value="ABC_TM1"/>
    <property type="match status" value="1"/>
</dbReference>
<evidence type="ECO:0000256" key="1">
    <source>
        <dbReference type="ARBA" id="ARBA00004651"/>
    </source>
</evidence>
<evidence type="ECO:0000256" key="9">
    <source>
        <dbReference type="RuleBase" id="RU363032"/>
    </source>
</evidence>
<keyword evidence="5 10" id="KW-0762">Sugar transport</keyword>
<evidence type="ECO:0000256" key="7">
    <source>
        <dbReference type="ARBA" id="ARBA00022989"/>
    </source>
</evidence>
<dbReference type="STRING" id="332524.SAMN04487766_106154"/>
<keyword evidence="7 9" id="KW-1133">Transmembrane helix</keyword>
<evidence type="ECO:0000256" key="6">
    <source>
        <dbReference type="ARBA" id="ARBA00022692"/>
    </source>
</evidence>
<dbReference type="RefSeq" id="WP_092535454.1">
    <property type="nucleotide sequence ID" value="NZ_FNIM01000006.1"/>
</dbReference>
<dbReference type="GO" id="GO:1990060">
    <property type="term" value="C:maltose transport complex"/>
    <property type="evidence" value="ECO:0007669"/>
    <property type="project" value="TreeGrafter"/>
</dbReference>
<dbReference type="Proteomes" id="UP000198541">
    <property type="component" value="Unassembled WGS sequence"/>
</dbReference>
<protein>
    <recommendedName>
        <fullName evidence="10">Maltose/maltodextrin transport system permease protein</fullName>
    </recommendedName>
</protein>
<evidence type="ECO:0000256" key="4">
    <source>
        <dbReference type="ARBA" id="ARBA00022475"/>
    </source>
</evidence>